<evidence type="ECO:0000313" key="2">
    <source>
        <dbReference type="Proteomes" id="UP000236197"/>
    </source>
</evidence>
<comment type="caution">
    <text evidence="1">The sequence shown here is derived from an EMBL/GenBank/DDBJ whole genome shotgun (WGS) entry which is preliminary data.</text>
</comment>
<organism evidence="1 2">
    <name type="scientific">Enteroscipio rubneri</name>
    <dbReference type="NCBI Taxonomy" id="2070686"/>
    <lineage>
        <taxon>Bacteria</taxon>
        <taxon>Bacillati</taxon>
        <taxon>Actinomycetota</taxon>
        <taxon>Coriobacteriia</taxon>
        <taxon>Eggerthellales</taxon>
        <taxon>Eggerthellaceae</taxon>
        <taxon>Enteroscipio</taxon>
    </lineage>
</organism>
<dbReference type="RefSeq" id="WP_103264947.1">
    <property type="nucleotide sequence ID" value="NZ_CABMLE010000006.1"/>
</dbReference>
<keyword evidence="2" id="KW-1185">Reference proteome</keyword>
<dbReference type="OrthoDB" id="9772627at2"/>
<sequence>MKPYYEGWYMKHQQGDDVLAVIPGRAQDSAFIQIITSSASHFVAYPLEDFRQDGIMRIGSSVFAQNGMDVDVRTPDVELVGRLRYRGHIPLRYDIMGPFALLPMETKHTVFSMRHRVEGSISLDDSVMRFTEGLGYMEGDRGCSFPRSYLWAQSMDFAEDASVMVAIAEIPLPGVRFTGCIAIVWLDGREYRLATYLGVHVLEASSTAVHLAQRGLDLRIELPEPQGRRLQAPQQGAMERSIHESPDVPARFRFAKDDRTLLESPCARTSFEIVSPEAAERTASFA</sequence>
<protein>
    <submittedName>
        <fullName evidence="1">Stress response protein nst1</fullName>
    </submittedName>
</protein>
<proteinExistence type="predicted"/>
<reference evidence="2" key="1">
    <citation type="submission" date="2018-01" db="EMBL/GenBank/DDBJ databases">
        <title>Rubneribacter badeniensis gen. nov., sp. nov., and Colonibacter rubneri, gen. nov., sp. nov., WGS of new members of the Eggerthellaceae.</title>
        <authorList>
            <person name="Danylec N."/>
            <person name="Stoll D.A."/>
            <person name="Doetsch A."/>
            <person name="Kulling S.E."/>
            <person name="Huch M."/>
        </authorList>
    </citation>
    <scope>NUCLEOTIDE SEQUENCE [LARGE SCALE GENOMIC DNA]</scope>
    <source>
        <strain evidence="2">ResAG-96</strain>
    </source>
</reference>
<name>A0A2K2UBQ4_9ACTN</name>
<accession>A0A2K2UBQ4</accession>
<dbReference type="EMBL" id="PPEK01000006">
    <property type="protein sequence ID" value="PNV67662.1"/>
    <property type="molecule type" value="Genomic_DNA"/>
</dbReference>
<dbReference type="Proteomes" id="UP000236197">
    <property type="component" value="Unassembled WGS sequence"/>
</dbReference>
<dbReference type="AlphaFoldDB" id="A0A2K2UBQ4"/>
<gene>
    <name evidence="1" type="ORF">C2L71_06335</name>
</gene>
<evidence type="ECO:0000313" key="1">
    <source>
        <dbReference type="EMBL" id="PNV67662.1"/>
    </source>
</evidence>